<dbReference type="InterPro" id="IPR011009">
    <property type="entry name" value="Kinase-like_dom_sf"/>
</dbReference>
<evidence type="ECO:0000259" key="1">
    <source>
        <dbReference type="Pfam" id="PF01636"/>
    </source>
</evidence>
<feature type="domain" description="Aminoglycoside phosphotransferase" evidence="1">
    <location>
        <begin position="109"/>
        <end position="332"/>
    </location>
</feature>
<accession>A0AAD7JS66</accession>
<dbReference type="InterPro" id="IPR051678">
    <property type="entry name" value="AGP_Transferase"/>
</dbReference>
<evidence type="ECO:0000313" key="2">
    <source>
        <dbReference type="EMBL" id="KAJ7769081.1"/>
    </source>
</evidence>
<organism evidence="2 3">
    <name type="scientific">Mycena maculata</name>
    <dbReference type="NCBI Taxonomy" id="230809"/>
    <lineage>
        <taxon>Eukaryota</taxon>
        <taxon>Fungi</taxon>
        <taxon>Dikarya</taxon>
        <taxon>Basidiomycota</taxon>
        <taxon>Agaricomycotina</taxon>
        <taxon>Agaricomycetes</taxon>
        <taxon>Agaricomycetidae</taxon>
        <taxon>Agaricales</taxon>
        <taxon>Marasmiineae</taxon>
        <taxon>Mycenaceae</taxon>
        <taxon>Mycena</taxon>
    </lineage>
</organism>
<dbReference type="PANTHER" id="PTHR21310">
    <property type="entry name" value="AMINOGLYCOSIDE PHOSPHOTRANSFERASE-RELATED-RELATED"/>
    <property type="match status" value="1"/>
</dbReference>
<dbReference type="PANTHER" id="PTHR21310:SF13">
    <property type="entry name" value="AMINOGLYCOSIDE PHOSPHOTRANSFERASE DOMAIN-CONTAINING PROTEIN"/>
    <property type="match status" value="1"/>
</dbReference>
<protein>
    <recommendedName>
        <fullName evidence="1">Aminoglycoside phosphotransferase domain-containing protein</fullName>
    </recommendedName>
</protein>
<evidence type="ECO:0000313" key="3">
    <source>
        <dbReference type="Proteomes" id="UP001215280"/>
    </source>
</evidence>
<proteinExistence type="predicted"/>
<dbReference type="EMBL" id="JARJLG010000026">
    <property type="protein sequence ID" value="KAJ7769081.1"/>
    <property type="molecule type" value="Genomic_DNA"/>
</dbReference>
<dbReference type="InterPro" id="IPR002575">
    <property type="entry name" value="Aminoglycoside_PTrfase"/>
</dbReference>
<dbReference type="AlphaFoldDB" id="A0AAD7JS66"/>
<dbReference type="Gene3D" id="3.30.200.20">
    <property type="entry name" value="Phosphorylase Kinase, domain 1"/>
    <property type="match status" value="1"/>
</dbReference>
<name>A0AAD7JS66_9AGAR</name>
<dbReference type="Pfam" id="PF01636">
    <property type="entry name" value="APH"/>
    <property type="match status" value="1"/>
</dbReference>
<gene>
    <name evidence="2" type="ORF">DFH07DRAFT_806828</name>
</gene>
<comment type="caution">
    <text evidence="2">The sequence shown here is derived from an EMBL/GenBank/DDBJ whole genome shotgun (WGS) entry which is preliminary data.</text>
</comment>
<dbReference type="Proteomes" id="UP001215280">
    <property type="component" value="Unassembled WGS sequence"/>
</dbReference>
<keyword evidence="3" id="KW-1185">Reference proteome</keyword>
<reference evidence="2" key="1">
    <citation type="submission" date="2023-03" db="EMBL/GenBank/DDBJ databases">
        <title>Massive genome expansion in bonnet fungi (Mycena s.s.) driven by repeated elements and novel gene families across ecological guilds.</title>
        <authorList>
            <consortium name="Lawrence Berkeley National Laboratory"/>
            <person name="Harder C.B."/>
            <person name="Miyauchi S."/>
            <person name="Viragh M."/>
            <person name="Kuo A."/>
            <person name="Thoen E."/>
            <person name="Andreopoulos B."/>
            <person name="Lu D."/>
            <person name="Skrede I."/>
            <person name="Drula E."/>
            <person name="Henrissat B."/>
            <person name="Morin E."/>
            <person name="Kohler A."/>
            <person name="Barry K."/>
            <person name="LaButti K."/>
            <person name="Morin E."/>
            <person name="Salamov A."/>
            <person name="Lipzen A."/>
            <person name="Mereny Z."/>
            <person name="Hegedus B."/>
            <person name="Baldrian P."/>
            <person name="Stursova M."/>
            <person name="Weitz H."/>
            <person name="Taylor A."/>
            <person name="Grigoriev I.V."/>
            <person name="Nagy L.G."/>
            <person name="Martin F."/>
            <person name="Kauserud H."/>
        </authorList>
    </citation>
    <scope>NUCLEOTIDE SEQUENCE</scope>
    <source>
        <strain evidence="2">CBHHK188m</strain>
    </source>
</reference>
<dbReference type="SUPFAM" id="SSF56112">
    <property type="entry name" value="Protein kinase-like (PK-like)"/>
    <property type="match status" value="1"/>
</dbReference>
<sequence>MGGIPSVLLPFRIEDRELIYPSPNVERIVQHVDDFFVAENLRCQRSQMLSLGGYHAIIEITVGRRDDVSVHSSVDENLPIQPGQRRLIARVDFPFQVCSTNKAIGVPWKLPSEVATMRYLKANTSIPIPNIYFYDEDSDGEVGGPWMLMEYVEGEALPYSWETMNREQKHSICQSIAEYWNQLLSLRFDALGSLCIDQSGEITVGPLSMMCSISAGAYDHPSRQKCGPFETPREWILAMAKGDFRYKTRMRMVRGSKDPIAEAKARQTQRLSRMETNVTLLSKLPLLYKDSPIHPIALCPVDFRMHNVIVSTEDPTIIVGVIDWEGTQTAPIWNIRRDSFFNLVEPKEQAEMDAVIWEKVSNLNAEWADAMASGGSLRDAALRADLSDWEPERYTWEIPDSG</sequence>